<accession>A0A7V0T698</accession>
<evidence type="ECO:0000313" key="1">
    <source>
        <dbReference type="EMBL" id="HDQ99610.1"/>
    </source>
</evidence>
<dbReference type="SUPFAM" id="SSF48452">
    <property type="entry name" value="TPR-like"/>
    <property type="match status" value="1"/>
</dbReference>
<dbReference type="AlphaFoldDB" id="A0A7V0T698"/>
<dbReference type="EMBL" id="DSBX01000190">
    <property type="protein sequence ID" value="HDQ99610.1"/>
    <property type="molecule type" value="Genomic_DNA"/>
</dbReference>
<reference evidence="1" key="1">
    <citation type="journal article" date="2020" name="mSystems">
        <title>Genome- and Community-Level Interaction Insights into Carbon Utilization and Element Cycling Functions of Hydrothermarchaeota in Hydrothermal Sediment.</title>
        <authorList>
            <person name="Zhou Z."/>
            <person name="Liu Y."/>
            <person name="Xu W."/>
            <person name="Pan J."/>
            <person name="Luo Z.H."/>
            <person name="Li M."/>
        </authorList>
    </citation>
    <scope>NUCLEOTIDE SEQUENCE [LARGE SCALE GENOMIC DNA]</scope>
    <source>
        <strain evidence="1">SpSt-1182</strain>
    </source>
</reference>
<protein>
    <submittedName>
        <fullName evidence="1">Tetratricopeptide repeat protein</fullName>
    </submittedName>
</protein>
<dbReference type="Pfam" id="PF14559">
    <property type="entry name" value="TPR_19"/>
    <property type="match status" value="1"/>
</dbReference>
<dbReference type="InterPro" id="IPR011990">
    <property type="entry name" value="TPR-like_helical_dom_sf"/>
</dbReference>
<dbReference type="Proteomes" id="UP000885672">
    <property type="component" value="Unassembled WGS sequence"/>
</dbReference>
<sequence>MKPFLLLLVLVTGGLSGPVDSLCDRAEFLLFNRHEGTGRLDSARSLLIRGRRLEPKHERCLYLWSRIHIQQGDDAKDKGRKLALYERARAIADTLRELNDGNPLGHMWWGVAQGRIGQTRGVLNSLFMVPSLRGAFNRVLELDPGHTTAYDALGVLYCELPGFVGGDLAKSEQYLRRGLELDPNYTVIRLDLARNLVKQKRRDEARVELERLIATESPTLPADFELDDKPEARALLKQLSGQ</sequence>
<comment type="caution">
    <text evidence="1">The sequence shown here is derived from an EMBL/GenBank/DDBJ whole genome shotgun (WGS) entry which is preliminary data.</text>
</comment>
<gene>
    <name evidence="1" type="ORF">ENN51_04915</name>
</gene>
<dbReference type="Gene3D" id="1.25.40.10">
    <property type="entry name" value="Tetratricopeptide repeat domain"/>
    <property type="match status" value="1"/>
</dbReference>
<name>A0A7V0T698_UNCW3</name>
<organism evidence="1">
    <name type="scientific">candidate division WOR-3 bacterium</name>
    <dbReference type="NCBI Taxonomy" id="2052148"/>
    <lineage>
        <taxon>Bacteria</taxon>
        <taxon>Bacteria division WOR-3</taxon>
    </lineage>
</organism>
<proteinExistence type="predicted"/>